<name>A0AAV4UZL8_CAEEX</name>
<accession>A0AAV4UZL8</accession>
<evidence type="ECO:0008006" key="3">
    <source>
        <dbReference type="Google" id="ProtNLM"/>
    </source>
</evidence>
<evidence type="ECO:0000313" key="1">
    <source>
        <dbReference type="EMBL" id="GIY63203.1"/>
    </source>
</evidence>
<dbReference type="AlphaFoldDB" id="A0AAV4UZL8"/>
<dbReference type="EMBL" id="BPLR01013717">
    <property type="protein sequence ID" value="GIY63203.1"/>
    <property type="molecule type" value="Genomic_DNA"/>
</dbReference>
<sequence length="94" mass="11004">MRHLFFQLVNRDVVSSRGREQKKECISSPLSELMEERLFQECIFGWNVLSTLLPSLSNNNVLLLFPRDDEESSPRAPIFTESRNLLNGRIFSFR</sequence>
<protein>
    <recommendedName>
        <fullName evidence="3">Maturase K</fullName>
    </recommendedName>
</protein>
<organism evidence="1 2">
    <name type="scientific">Caerostris extrusa</name>
    <name type="common">Bark spider</name>
    <name type="synonym">Caerostris bankana</name>
    <dbReference type="NCBI Taxonomy" id="172846"/>
    <lineage>
        <taxon>Eukaryota</taxon>
        <taxon>Metazoa</taxon>
        <taxon>Ecdysozoa</taxon>
        <taxon>Arthropoda</taxon>
        <taxon>Chelicerata</taxon>
        <taxon>Arachnida</taxon>
        <taxon>Araneae</taxon>
        <taxon>Araneomorphae</taxon>
        <taxon>Entelegynae</taxon>
        <taxon>Araneoidea</taxon>
        <taxon>Araneidae</taxon>
        <taxon>Caerostris</taxon>
    </lineage>
</organism>
<proteinExistence type="predicted"/>
<comment type="caution">
    <text evidence="1">The sequence shown here is derived from an EMBL/GenBank/DDBJ whole genome shotgun (WGS) entry which is preliminary data.</text>
</comment>
<reference evidence="1 2" key="1">
    <citation type="submission" date="2021-06" db="EMBL/GenBank/DDBJ databases">
        <title>Caerostris extrusa draft genome.</title>
        <authorList>
            <person name="Kono N."/>
            <person name="Arakawa K."/>
        </authorList>
    </citation>
    <scope>NUCLEOTIDE SEQUENCE [LARGE SCALE GENOMIC DNA]</scope>
</reference>
<dbReference type="Proteomes" id="UP001054945">
    <property type="component" value="Unassembled WGS sequence"/>
</dbReference>
<keyword evidence="2" id="KW-1185">Reference proteome</keyword>
<gene>
    <name evidence="1" type="ORF">CEXT_489271</name>
</gene>
<evidence type="ECO:0000313" key="2">
    <source>
        <dbReference type="Proteomes" id="UP001054945"/>
    </source>
</evidence>